<dbReference type="EMBL" id="JAEHOE010000045">
    <property type="protein sequence ID" value="KAG2492355.1"/>
    <property type="molecule type" value="Genomic_DNA"/>
</dbReference>
<gene>
    <name evidence="5" type="ORF">HYH03_009303</name>
</gene>
<feature type="repeat" description="WD" evidence="3">
    <location>
        <begin position="429"/>
        <end position="442"/>
    </location>
</feature>
<dbReference type="PROSITE" id="PS50294">
    <property type="entry name" value="WD_REPEATS_REGION"/>
    <property type="match status" value="5"/>
</dbReference>
<evidence type="ECO:0000256" key="4">
    <source>
        <dbReference type="SAM" id="MobiDB-lite"/>
    </source>
</evidence>
<evidence type="ECO:0000256" key="2">
    <source>
        <dbReference type="ARBA" id="ARBA00022737"/>
    </source>
</evidence>
<feature type="region of interest" description="Disordered" evidence="4">
    <location>
        <begin position="875"/>
        <end position="923"/>
    </location>
</feature>
<accession>A0A836BXB5</accession>
<feature type="repeat" description="WD" evidence="3">
    <location>
        <begin position="794"/>
        <end position="835"/>
    </location>
</feature>
<dbReference type="AlphaFoldDB" id="A0A836BXB5"/>
<feature type="compositionally biased region" description="Low complexity" evidence="4">
    <location>
        <begin position="875"/>
        <end position="884"/>
    </location>
</feature>
<dbReference type="OrthoDB" id="674604at2759"/>
<evidence type="ECO:0000313" key="5">
    <source>
        <dbReference type="EMBL" id="KAG2492355.1"/>
    </source>
</evidence>
<proteinExistence type="predicted"/>
<dbReference type="PRINTS" id="PR00320">
    <property type="entry name" value="GPROTEINBRPT"/>
</dbReference>
<sequence>MNSDDEEAEIAVDIRRLWSVKVPLQSLGQKEPIKPVISSAKNKDPTVVSAHYDPDRRRLYYGLDNGAVCFWPLTESSPNTSRFVGTHKGPVTAIATPRKHDGDLGKAGLIVTGSVDSSIKIWDFQGKVVLDPTVCVQTLYGHSGTVTALVISGDYIVSSSTDGTIKMWRQEEGRGQLVYPWFELQGTVAGMEGWVRCLAFDSSGDVGDLGAIFAADESGGVTKLLPEAVWDDSIQRLSTRMEFKIDQRVERLHDRGISVIRYVAKWDLVLTIAFDQCLRAYDTKSGNVRHVWTNERGCQFTCIEVDLEFDEVLAGDTNGLLSIFSVRTGRLMVTKQLVSAPPGPRLTSAVAPAASSAPGAGAGLGVLCVRAVLGRQLYAVVAARELTLWRIEHELDYNVARGGHEKAIIGLYTCTGGVAGPSGDQDHRIFSASLDNTVRLWDPYDMACIRVMQEMSSEISAMTFYEGWNLLVTGHDNGDIRLWNLDTSHAVTLRQHANTVTALAMALVHRNEELLISASYDGWVVLWDIRSLRGEEPHMVARFRAHGPDAPGAPGAAGVAGVGASASASATNLPGSAGAGAGGVPGLGLGGAASGRGLQASGSAGSGGLTPPNGRAAGVGLGTGVAGAGAGAGAGGLVGGAARRLLSGAEPEILALKFDPLKKAIVTAGTDRVIKVWAATGYDYLGCHHGHREAVTCLALDSNFLFSGSDDCTICLWDIVPAGGIKTGYIAGRSVGGGYGAVGGGPMSVSGVPPPPGSAGGTPGSAGGTGPGPGAGASPPGYKAPFSSRPLRVLTGHTRSVTGLDVLPSSGNLVSCSLDGQLLVWDYVAGTVLHRFSNDTQEFRCLALRYDRPEVLVGTQQAALLRYTTHEAAVAAPGKGRASKGPGGAGGPRPSGSGGGSGAGLQGEMEGLGLGGEEGEGEG</sequence>
<keyword evidence="2" id="KW-0677">Repeat</keyword>
<dbReference type="PROSITE" id="PS50082">
    <property type="entry name" value="WD_REPEATS_2"/>
    <property type="match status" value="8"/>
</dbReference>
<reference evidence="5" key="1">
    <citation type="journal article" date="2020" name="bioRxiv">
        <title>Comparative genomics of Chlamydomonas.</title>
        <authorList>
            <person name="Craig R.J."/>
            <person name="Hasan A.R."/>
            <person name="Ness R.W."/>
            <person name="Keightley P.D."/>
        </authorList>
    </citation>
    <scope>NUCLEOTIDE SEQUENCE</scope>
    <source>
        <strain evidence="5">CCAP 11/70</strain>
    </source>
</reference>
<evidence type="ECO:0000256" key="1">
    <source>
        <dbReference type="ARBA" id="ARBA00022574"/>
    </source>
</evidence>
<dbReference type="InterPro" id="IPR015943">
    <property type="entry name" value="WD40/YVTN_repeat-like_dom_sf"/>
</dbReference>
<feature type="compositionally biased region" description="Gly residues" evidence="4">
    <location>
        <begin position="758"/>
        <end position="775"/>
    </location>
</feature>
<keyword evidence="6" id="KW-1185">Reference proteome</keyword>
<dbReference type="InterPro" id="IPR001680">
    <property type="entry name" value="WD40_rpt"/>
</dbReference>
<feature type="repeat" description="WD" evidence="3">
    <location>
        <begin position="646"/>
        <end position="677"/>
    </location>
</feature>
<dbReference type="InterPro" id="IPR020472">
    <property type="entry name" value="WD40_PAC1"/>
</dbReference>
<feature type="repeat" description="WD" evidence="3">
    <location>
        <begin position="109"/>
        <end position="125"/>
    </location>
</feature>
<feature type="compositionally biased region" description="Gly residues" evidence="4">
    <location>
        <begin position="885"/>
        <end position="916"/>
    </location>
</feature>
<dbReference type="SMART" id="SM00320">
    <property type="entry name" value="WD40"/>
    <property type="match status" value="11"/>
</dbReference>
<dbReference type="PANTHER" id="PTHR19848">
    <property type="entry name" value="WD40 REPEAT PROTEIN"/>
    <property type="match status" value="1"/>
</dbReference>
<organism evidence="5 6">
    <name type="scientific">Edaphochlamys debaryana</name>
    <dbReference type="NCBI Taxonomy" id="47281"/>
    <lineage>
        <taxon>Eukaryota</taxon>
        <taxon>Viridiplantae</taxon>
        <taxon>Chlorophyta</taxon>
        <taxon>core chlorophytes</taxon>
        <taxon>Chlorophyceae</taxon>
        <taxon>CS clade</taxon>
        <taxon>Chlamydomonadales</taxon>
        <taxon>Chlamydomonadales incertae sedis</taxon>
        <taxon>Edaphochlamys</taxon>
    </lineage>
</organism>
<dbReference type="InterPro" id="IPR036322">
    <property type="entry name" value="WD40_repeat_dom_sf"/>
</dbReference>
<protein>
    <submittedName>
        <fullName evidence="5">Uncharacterized protein</fullName>
    </submittedName>
</protein>
<feature type="region of interest" description="Disordered" evidence="4">
    <location>
        <begin position="749"/>
        <end position="782"/>
    </location>
</feature>
<keyword evidence="1 3" id="KW-0853">WD repeat</keyword>
<feature type="repeat" description="WD" evidence="3">
    <location>
        <begin position="493"/>
        <end position="531"/>
    </location>
</feature>
<dbReference type="Proteomes" id="UP000612055">
    <property type="component" value="Unassembled WGS sequence"/>
</dbReference>
<dbReference type="InterPro" id="IPR019775">
    <property type="entry name" value="WD40_repeat_CS"/>
</dbReference>
<comment type="caution">
    <text evidence="5">The sequence shown here is derived from an EMBL/GenBank/DDBJ whole genome shotgun (WGS) entry which is preliminary data.</text>
</comment>
<name>A0A836BXB5_9CHLO</name>
<dbReference type="SUPFAM" id="SSF50978">
    <property type="entry name" value="WD40 repeat-like"/>
    <property type="match status" value="2"/>
</dbReference>
<dbReference type="Pfam" id="PF00400">
    <property type="entry name" value="WD40"/>
    <property type="match status" value="7"/>
</dbReference>
<feature type="repeat" description="WD" evidence="3">
    <location>
        <begin position="688"/>
        <end position="719"/>
    </location>
</feature>
<evidence type="ECO:0000313" key="6">
    <source>
        <dbReference type="Proteomes" id="UP000612055"/>
    </source>
</evidence>
<feature type="repeat" description="WD" evidence="3">
    <location>
        <begin position="452"/>
        <end position="493"/>
    </location>
</feature>
<dbReference type="Gene3D" id="2.130.10.10">
    <property type="entry name" value="YVTN repeat-like/Quinoprotein amine dehydrogenase"/>
    <property type="match status" value="4"/>
</dbReference>
<dbReference type="PROSITE" id="PS00678">
    <property type="entry name" value="WD_REPEATS_1"/>
    <property type="match status" value="4"/>
</dbReference>
<dbReference type="PANTHER" id="PTHR19848:SF8">
    <property type="entry name" value="F-BOX AND WD REPEAT DOMAIN CONTAINING 7"/>
    <property type="match status" value="1"/>
</dbReference>
<feature type="repeat" description="WD" evidence="3">
    <location>
        <begin position="139"/>
        <end position="178"/>
    </location>
</feature>
<evidence type="ECO:0000256" key="3">
    <source>
        <dbReference type="PROSITE-ProRule" id="PRU00221"/>
    </source>
</evidence>